<sequence length="213" mass="24621">MQQKWMAQSDKHPWVKTLKSHNAEKIKILIEMAVDVYNDSRQLTLSANSWPSRTHMIYAEMLDIVGGLVMKNVKEELENADCESKSEKRGAEGLLEAIKILFVDLNIDKLAKEKLTGLTTNGENANTDKNSGLWVRMKDYLQRDILSMWDVAHRSDLVLSDVEMNIIEVKHWKKNLKAVWKNLYFMEKHWLLITKNSDASKMPKLKGFCGSRK</sequence>
<evidence type="ECO:0000313" key="1">
    <source>
        <dbReference type="EMBL" id="KAK4883440.1"/>
    </source>
</evidence>
<dbReference type="Proteomes" id="UP001353858">
    <property type="component" value="Unassembled WGS sequence"/>
</dbReference>
<gene>
    <name evidence="1" type="ORF">RN001_006759</name>
</gene>
<proteinExistence type="predicted"/>
<name>A0AAN7SSB2_9COLE</name>
<protein>
    <submittedName>
        <fullName evidence="1">Uncharacterized protein</fullName>
    </submittedName>
</protein>
<dbReference type="AlphaFoldDB" id="A0AAN7SSB2"/>
<keyword evidence="2" id="KW-1185">Reference proteome</keyword>
<evidence type="ECO:0000313" key="2">
    <source>
        <dbReference type="Proteomes" id="UP001353858"/>
    </source>
</evidence>
<reference evidence="2" key="1">
    <citation type="submission" date="2023-01" db="EMBL/GenBank/DDBJ databases">
        <title>Key to firefly adult light organ development and bioluminescence: homeobox transcription factors regulate luciferase expression and transportation to peroxisome.</title>
        <authorList>
            <person name="Fu X."/>
        </authorList>
    </citation>
    <scope>NUCLEOTIDE SEQUENCE [LARGE SCALE GENOMIC DNA]</scope>
</reference>
<comment type="caution">
    <text evidence="1">The sequence shown here is derived from an EMBL/GenBank/DDBJ whole genome shotgun (WGS) entry which is preliminary data.</text>
</comment>
<organism evidence="1 2">
    <name type="scientific">Aquatica leii</name>
    <dbReference type="NCBI Taxonomy" id="1421715"/>
    <lineage>
        <taxon>Eukaryota</taxon>
        <taxon>Metazoa</taxon>
        <taxon>Ecdysozoa</taxon>
        <taxon>Arthropoda</taxon>
        <taxon>Hexapoda</taxon>
        <taxon>Insecta</taxon>
        <taxon>Pterygota</taxon>
        <taxon>Neoptera</taxon>
        <taxon>Endopterygota</taxon>
        <taxon>Coleoptera</taxon>
        <taxon>Polyphaga</taxon>
        <taxon>Elateriformia</taxon>
        <taxon>Elateroidea</taxon>
        <taxon>Lampyridae</taxon>
        <taxon>Luciolinae</taxon>
        <taxon>Aquatica</taxon>
    </lineage>
</organism>
<accession>A0AAN7SSB2</accession>
<dbReference type="EMBL" id="JARPUR010000002">
    <property type="protein sequence ID" value="KAK4883440.1"/>
    <property type="molecule type" value="Genomic_DNA"/>
</dbReference>